<dbReference type="InParanoid" id="A0A168T9K3"/>
<feature type="transmembrane region" description="Helical" evidence="11">
    <location>
        <begin position="484"/>
        <end position="509"/>
    </location>
</feature>
<dbReference type="GO" id="GO:0034203">
    <property type="term" value="P:glycolipid translocation"/>
    <property type="evidence" value="ECO:0007669"/>
    <property type="project" value="TreeGrafter"/>
</dbReference>
<name>A0A168T9K3_ABSGL</name>
<comment type="function">
    <text evidence="9">Intramembrane glycolipid transporter that operates in the biosynthetic pathway of dolichol-linked oligosaccharides, the glycan precursors employed in protein asparagine (N)-glycosylation. The sequential addition of sugars to dolichol pyrophosphate produces dolichol-linked oligosaccharides containing fourteen sugars, including two GlcNAcs, nine mannoses and three glucoses. Once assembled, the oligosaccharide is transferred from the lipid to nascent proteins by oligosaccharyltransferases. The assembly of dolichol-linked oligosaccharides begins on the cytosolic side of the endoplasmic reticulum membrane and finishes in its lumen. RFT1 could mediate the translocation of the cytosolically oriented intermediate DolPP-GlcNAc2Man5, produced by ALG11, into the ER lumen where dolichol-linked oligosaccharides assembly continues. However, the intramembrane lipid transporter activity could not be confirmed in vitro.</text>
</comment>
<feature type="transmembrane region" description="Helical" evidence="11">
    <location>
        <begin position="423"/>
        <end position="445"/>
    </location>
</feature>
<feature type="transmembrane region" description="Helical" evidence="11">
    <location>
        <begin position="133"/>
        <end position="153"/>
    </location>
</feature>
<keyword evidence="5" id="KW-0256">Endoplasmic reticulum</keyword>
<feature type="compositionally biased region" description="Low complexity" evidence="10">
    <location>
        <begin position="1"/>
        <end position="13"/>
    </location>
</feature>
<feature type="transmembrane region" description="Helical" evidence="11">
    <location>
        <begin position="457"/>
        <end position="478"/>
    </location>
</feature>
<feature type="transmembrane region" description="Helical" evidence="11">
    <location>
        <begin position="36"/>
        <end position="55"/>
    </location>
</feature>
<feature type="region of interest" description="Disordered" evidence="10">
    <location>
        <begin position="765"/>
        <end position="799"/>
    </location>
</feature>
<dbReference type="Proteomes" id="UP000078561">
    <property type="component" value="Unassembled WGS sequence"/>
</dbReference>
<comment type="similarity">
    <text evidence="3">Belongs to the RFT1 family.</text>
</comment>
<dbReference type="AlphaFoldDB" id="A0A168T9K3"/>
<keyword evidence="7 11" id="KW-0472">Membrane</keyword>
<feature type="compositionally biased region" description="Low complexity" evidence="10">
    <location>
        <begin position="694"/>
        <end position="707"/>
    </location>
</feature>
<reference evidence="12" key="1">
    <citation type="submission" date="2016-04" db="EMBL/GenBank/DDBJ databases">
        <authorList>
            <person name="Evans L.H."/>
            <person name="Alamgir A."/>
            <person name="Owens N."/>
            <person name="Weber N.D."/>
            <person name="Virtaneva K."/>
            <person name="Barbian K."/>
            <person name="Babar A."/>
            <person name="Rosenke K."/>
        </authorList>
    </citation>
    <scope>NUCLEOTIDE SEQUENCE [LARGE SCALE GENOMIC DNA]</scope>
    <source>
        <strain evidence="12">CBS 101.48</strain>
    </source>
</reference>
<keyword evidence="6 11" id="KW-1133">Transmembrane helix</keyword>
<evidence type="ECO:0000256" key="6">
    <source>
        <dbReference type="ARBA" id="ARBA00022989"/>
    </source>
</evidence>
<protein>
    <recommendedName>
        <fullName evidence="8">Man(5)GlcNAc(2)-PP-dolichol translocation protein RFT1</fullName>
    </recommendedName>
</protein>
<dbReference type="InterPro" id="IPR007594">
    <property type="entry name" value="RFT1"/>
</dbReference>
<comment type="subcellular location">
    <subcellularLocation>
        <location evidence="1">Endoplasmic reticulum membrane</location>
        <topology evidence="1">Multi-pass membrane protein</topology>
    </subcellularLocation>
</comment>
<evidence type="ECO:0000256" key="10">
    <source>
        <dbReference type="SAM" id="MobiDB-lite"/>
    </source>
</evidence>
<keyword evidence="4 11" id="KW-0812">Transmembrane</keyword>
<feature type="transmembrane region" description="Helical" evidence="11">
    <location>
        <begin position="382"/>
        <end position="403"/>
    </location>
</feature>
<dbReference type="PANTHER" id="PTHR13117">
    <property type="entry name" value="ENDOPLASMIC RETICULUM MULTISPAN TRANSMEMBRANE PROTEIN-RELATED"/>
    <property type="match status" value="1"/>
</dbReference>
<evidence type="ECO:0000256" key="5">
    <source>
        <dbReference type="ARBA" id="ARBA00022824"/>
    </source>
</evidence>
<organism evidence="12">
    <name type="scientific">Absidia glauca</name>
    <name type="common">Pin mould</name>
    <dbReference type="NCBI Taxonomy" id="4829"/>
    <lineage>
        <taxon>Eukaryota</taxon>
        <taxon>Fungi</taxon>
        <taxon>Fungi incertae sedis</taxon>
        <taxon>Mucoromycota</taxon>
        <taxon>Mucoromycotina</taxon>
        <taxon>Mucoromycetes</taxon>
        <taxon>Mucorales</taxon>
        <taxon>Cunninghamellaceae</taxon>
        <taxon>Absidia</taxon>
    </lineage>
</organism>
<evidence type="ECO:0000313" key="12">
    <source>
        <dbReference type="EMBL" id="SAM09700.1"/>
    </source>
</evidence>
<feature type="transmembrane region" description="Helical" evidence="11">
    <location>
        <begin position="201"/>
        <end position="221"/>
    </location>
</feature>
<accession>A0A168T9K3</accession>
<evidence type="ECO:0000256" key="9">
    <source>
        <dbReference type="ARBA" id="ARBA00045912"/>
    </source>
</evidence>
<dbReference type="PANTHER" id="PTHR13117:SF5">
    <property type="entry name" value="PROTEIN RFT1 HOMOLOG"/>
    <property type="match status" value="1"/>
</dbReference>
<dbReference type="GO" id="GO:0005789">
    <property type="term" value="C:endoplasmic reticulum membrane"/>
    <property type="evidence" value="ECO:0007669"/>
    <property type="project" value="UniProtKB-SubCell"/>
</dbReference>
<feature type="region of interest" description="Disordered" evidence="10">
    <location>
        <begin position="691"/>
        <end position="717"/>
    </location>
</feature>
<feature type="transmembrane region" description="Helical" evidence="11">
    <location>
        <begin position="233"/>
        <end position="259"/>
    </location>
</feature>
<dbReference type="EMBL" id="LT555165">
    <property type="protein sequence ID" value="SAM09700.1"/>
    <property type="molecule type" value="Genomic_DNA"/>
</dbReference>
<evidence type="ECO:0000256" key="4">
    <source>
        <dbReference type="ARBA" id="ARBA00022692"/>
    </source>
</evidence>
<dbReference type="OrthoDB" id="9979195at2759"/>
<evidence type="ECO:0000256" key="11">
    <source>
        <dbReference type="SAM" id="Phobius"/>
    </source>
</evidence>
<evidence type="ECO:0000256" key="8">
    <source>
        <dbReference type="ARBA" id="ARBA00044793"/>
    </source>
</evidence>
<evidence type="ECO:0000313" key="13">
    <source>
        <dbReference type="Proteomes" id="UP000078561"/>
    </source>
</evidence>
<feature type="transmembrane region" description="Helical" evidence="11">
    <location>
        <begin position="521"/>
        <end position="543"/>
    </location>
</feature>
<sequence>MSPKIDPSSSLNNNKDDDNDIDNDQLLSSTAKGASYLILLQLISRMLTFILHQVVLRYTTAATFGIASVKLELLLSTILFISREGYRCALVRGGDGPAAEPVPESTSKEGSTIGAAPLRDNSAIGQEQKITNISYIPTALGLVTTCLACGYYLNTIDDTVASIYPYYRTSVMLFGAAAMIELCVEPLFIMGLNRMYFQLRVAVEGVAVVLRCLITFALTLWGARGGGADGGNAYGILAFAVAQFAYGLVIALGYAGYFMEKVRSKEMTMSSLFPKQLISSDGRQYWLDPALTTLGSTLTKQSLLKHVLTEGDKMLISALSSDGDQGVYAFVVNYGCLVVRILFQPLEETGRTLFSKLLNKTETANEKHVDDTNRMAMDILMLIIRFHVILGLVFICFGTNYTATLIDLLVGKKWSQGEGNAPLVLSFYCLYVPIMGINGITEGFVQAVASKSDLAKLSYYMVGFSLCFMGAGVLFMHVLQLGAIGLVLANMVNLGIRIMYSWSYIVGFFKSRGTSTTQLTLASWLPSYMTLAAFGASWLVTLWSEQWIGWESFQQKLLHIGTGVLSASALPLQHDQQTVLQHTSIATKEKPDLSPYVIPSTTINSYTLSNSLTDYYESIVDQVMETTIDDIITSAPHSYTLLYPDHVNDCQASLCPFIHALRDHLNFMRANLIASVRPLVDSNLPTLPLKMTLSSSSSSSSRNNNDNSDMDDDNDTTMASTAHTMATQLTETLIVLNQRMSIQLGLIVNANEAAEIIIRQSVPLTNSEQQPRRPRHQDRSASSSLHTRRTPGKSSASWNSEITDYYNDKDQSKATKAMTEWLHLWLSEVESILYAQFDDRIQDVIQAIMEDFLVEE</sequence>
<dbReference type="FunCoup" id="A0A168T9K3">
    <property type="interactions" value="451"/>
</dbReference>
<evidence type="ECO:0000256" key="7">
    <source>
        <dbReference type="ARBA" id="ARBA00023136"/>
    </source>
</evidence>
<keyword evidence="13" id="KW-1185">Reference proteome</keyword>
<feature type="transmembrane region" description="Helical" evidence="11">
    <location>
        <begin position="165"/>
        <end position="189"/>
    </location>
</feature>
<dbReference type="STRING" id="4829.A0A168T9K3"/>
<dbReference type="GO" id="GO:0006488">
    <property type="term" value="P:dolichol-linked oligosaccharide biosynthetic process"/>
    <property type="evidence" value="ECO:0007669"/>
    <property type="project" value="InterPro"/>
</dbReference>
<gene>
    <name evidence="12" type="primary">ABSGL_15401.1 scaffold 16614</name>
</gene>
<proteinExistence type="inferred from homology"/>
<dbReference type="Pfam" id="PF04506">
    <property type="entry name" value="Rft-1"/>
    <property type="match status" value="1"/>
</dbReference>
<comment type="pathway">
    <text evidence="2">Protein modification; protein glycosylation.</text>
</comment>
<evidence type="ECO:0000256" key="3">
    <source>
        <dbReference type="ARBA" id="ARBA00010288"/>
    </source>
</evidence>
<feature type="region of interest" description="Disordered" evidence="10">
    <location>
        <begin position="1"/>
        <end position="21"/>
    </location>
</feature>
<evidence type="ECO:0000256" key="1">
    <source>
        <dbReference type="ARBA" id="ARBA00004477"/>
    </source>
</evidence>
<evidence type="ECO:0000256" key="2">
    <source>
        <dbReference type="ARBA" id="ARBA00004922"/>
    </source>
</evidence>